<organism evidence="2 3">
    <name type="scientific">Sunxiuqinia dokdonensis</name>
    <dbReference type="NCBI Taxonomy" id="1409788"/>
    <lineage>
        <taxon>Bacteria</taxon>
        <taxon>Pseudomonadati</taxon>
        <taxon>Bacteroidota</taxon>
        <taxon>Bacteroidia</taxon>
        <taxon>Marinilabiliales</taxon>
        <taxon>Prolixibacteraceae</taxon>
        <taxon>Sunxiuqinia</taxon>
    </lineage>
</organism>
<dbReference type="Proteomes" id="UP000036958">
    <property type="component" value="Unassembled WGS sequence"/>
</dbReference>
<keyword evidence="1" id="KW-1133">Transmembrane helix</keyword>
<dbReference type="EMBL" id="LGIA01000052">
    <property type="protein sequence ID" value="KOH46003.1"/>
    <property type="molecule type" value="Genomic_DNA"/>
</dbReference>
<evidence type="ECO:0000313" key="2">
    <source>
        <dbReference type="EMBL" id="KOH46003.1"/>
    </source>
</evidence>
<feature type="transmembrane region" description="Helical" evidence="1">
    <location>
        <begin position="26"/>
        <end position="45"/>
    </location>
</feature>
<keyword evidence="3" id="KW-1185">Reference proteome</keyword>
<evidence type="ECO:0000256" key="1">
    <source>
        <dbReference type="SAM" id="Phobius"/>
    </source>
</evidence>
<keyword evidence="1" id="KW-0812">Transmembrane</keyword>
<gene>
    <name evidence="2" type="ORF">NC99_11760</name>
</gene>
<name>A0A0L8VCB9_9BACT</name>
<proteinExistence type="predicted"/>
<protein>
    <submittedName>
        <fullName evidence="2">Uncharacterized protein</fullName>
    </submittedName>
</protein>
<keyword evidence="1" id="KW-0472">Membrane</keyword>
<dbReference type="STRING" id="1409788.NC99_11760"/>
<accession>A0A0L8VCB9</accession>
<reference evidence="3" key="1">
    <citation type="submission" date="2015-07" db="EMBL/GenBank/DDBJ databases">
        <title>Genome sequencing of Sunxiuqinia dokdonensis strain SK.</title>
        <authorList>
            <person name="Ahn S."/>
            <person name="Kim B.-C."/>
        </authorList>
    </citation>
    <scope>NUCLEOTIDE SEQUENCE [LARGE SCALE GENOMIC DNA]</scope>
    <source>
        <strain evidence="3">SK</strain>
    </source>
</reference>
<comment type="caution">
    <text evidence="2">The sequence shown here is derived from an EMBL/GenBank/DDBJ whole genome shotgun (WGS) entry which is preliminary data.</text>
</comment>
<sequence length="46" mass="5399">MWAHLGLNQGPPDYEQVYFDIHLKSFIFFCLIINFLSNLTLSIILI</sequence>
<dbReference type="AlphaFoldDB" id="A0A0L8VCB9"/>
<evidence type="ECO:0000313" key="3">
    <source>
        <dbReference type="Proteomes" id="UP000036958"/>
    </source>
</evidence>